<dbReference type="SUPFAM" id="SSF51206">
    <property type="entry name" value="cAMP-binding domain-like"/>
    <property type="match status" value="1"/>
</dbReference>
<evidence type="ECO:0000313" key="6">
    <source>
        <dbReference type="EMBL" id="RFO97161.1"/>
    </source>
</evidence>
<dbReference type="InterPro" id="IPR018490">
    <property type="entry name" value="cNMP-bd_dom_sf"/>
</dbReference>
<dbReference type="PROSITE" id="PS51063">
    <property type="entry name" value="HTH_CRP_2"/>
    <property type="match status" value="1"/>
</dbReference>
<dbReference type="OrthoDB" id="8969464at2"/>
<keyword evidence="7" id="KW-1185">Reference proteome</keyword>
<dbReference type="InterPro" id="IPR036388">
    <property type="entry name" value="WH-like_DNA-bd_sf"/>
</dbReference>
<proteinExistence type="predicted"/>
<dbReference type="InterPro" id="IPR000595">
    <property type="entry name" value="cNMP-bd_dom"/>
</dbReference>
<dbReference type="InterPro" id="IPR036390">
    <property type="entry name" value="WH_DNA-bd_sf"/>
</dbReference>
<dbReference type="SUPFAM" id="SSF46785">
    <property type="entry name" value="Winged helix' DNA-binding domain"/>
    <property type="match status" value="1"/>
</dbReference>
<dbReference type="InterPro" id="IPR012318">
    <property type="entry name" value="HTH_CRP"/>
</dbReference>
<dbReference type="Proteomes" id="UP000260665">
    <property type="component" value="Unassembled WGS sequence"/>
</dbReference>
<name>A0A3E1RD53_9BURK</name>
<dbReference type="PANTHER" id="PTHR24567">
    <property type="entry name" value="CRP FAMILY TRANSCRIPTIONAL REGULATORY PROTEIN"/>
    <property type="match status" value="1"/>
</dbReference>
<evidence type="ECO:0000259" key="4">
    <source>
        <dbReference type="PROSITE" id="PS50042"/>
    </source>
</evidence>
<dbReference type="Gene3D" id="2.60.120.10">
    <property type="entry name" value="Jelly Rolls"/>
    <property type="match status" value="1"/>
</dbReference>
<evidence type="ECO:0000256" key="3">
    <source>
        <dbReference type="ARBA" id="ARBA00023163"/>
    </source>
</evidence>
<dbReference type="GO" id="GO:0003700">
    <property type="term" value="F:DNA-binding transcription factor activity"/>
    <property type="evidence" value="ECO:0007669"/>
    <property type="project" value="TreeGrafter"/>
</dbReference>
<feature type="domain" description="HTH crp-type" evidence="5">
    <location>
        <begin position="146"/>
        <end position="212"/>
    </location>
</feature>
<dbReference type="Pfam" id="PF13545">
    <property type="entry name" value="HTH_Crp_2"/>
    <property type="match status" value="1"/>
</dbReference>
<accession>A0A3E1RD53</accession>
<dbReference type="GO" id="GO:0003677">
    <property type="term" value="F:DNA binding"/>
    <property type="evidence" value="ECO:0007669"/>
    <property type="project" value="UniProtKB-KW"/>
</dbReference>
<keyword evidence="2" id="KW-0238">DNA-binding</keyword>
<dbReference type="PANTHER" id="PTHR24567:SF74">
    <property type="entry name" value="HTH-TYPE TRANSCRIPTIONAL REGULATOR ARCR"/>
    <property type="match status" value="1"/>
</dbReference>
<dbReference type="InterPro" id="IPR050397">
    <property type="entry name" value="Env_Response_Regulators"/>
</dbReference>
<keyword evidence="1" id="KW-0805">Transcription regulation</keyword>
<evidence type="ECO:0000256" key="1">
    <source>
        <dbReference type="ARBA" id="ARBA00023015"/>
    </source>
</evidence>
<dbReference type="PROSITE" id="PS50042">
    <property type="entry name" value="CNMP_BINDING_3"/>
    <property type="match status" value="1"/>
</dbReference>
<dbReference type="AlphaFoldDB" id="A0A3E1RD53"/>
<organism evidence="6 7">
    <name type="scientific">Rhodoferax lacus</name>
    <dbReference type="NCBI Taxonomy" id="2184758"/>
    <lineage>
        <taxon>Bacteria</taxon>
        <taxon>Pseudomonadati</taxon>
        <taxon>Pseudomonadota</taxon>
        <taxon>Betaproteobacteria</taxon>
        <taxon>Burkholderiales</taxon>
        <taxon>Comamonadaceae</taxon>
        <taxon>Rhodoferax</taxon>
    </lineage>
</organism>
<keyword evidence="3" id="KW-0804">Transcription</keyword>
<dbReference type="Gene3D" id="1.10.10.10">
    <property type="entry name" value="Winged helix-like DNA-binding domain superfamily/Winged helix DNA-binding domain"/>
    <property type="match status" value="1"/>
</dbReference>
<comment type="caution">
    <text evidence="6">The sequence shown here is derived from an EMBL/GenBank/DDBJ whole genome shotgun (WGS) entry which is preliminary data.</text>
</comment>
<gene>
    <name evidence="6" type="ORF">DIC66_08435</name>
</gene>
<evidence type="ECO:0000259" key="5">
    <source>
        <dbReference type="PROSITE" id="PS51063"/>
    </source>
</evidence>
<sequence length="232" mass="25634">MLQSQLPVVNKILACLPRLDYQRLLASMETVELTAGDVLCEPGEAVRHVYFPSDALLSLLNLVDTEDVFSVALMGREGMIGAASVMGSQLSPFRVIVLGSGTALRMKTKLFVQEFRSNEVLRDAVLGFVLALTLQISENAACNRFHVIEERLARWLLMMRDRFSSGQFHITHEMMGHMLGVRRVGVTNAAHSLKQRELIDYSRGAIDIIDGVGLKAAACGCYRMVEGRHGKA</sequence>
<dbReference type="SMART" id="SM00100">
    <property type="entry name" value="cNMP"/>
    <property type="match status" value="1"/>
</dbReference>
<evidence type="ECO:0000313" key="7">
    <source>
        <dbReference type="Proteomes" id="UP000260665"/>
    </source>
</evidence>
<reference evidence="6 7" key="1">
    <citation type="submission" date="2018-05" db="EMBL/GenBank/DDBJ databases">
        <title>Rhodoferax soyangensis sp.nov., isolated from an oligotrophic freshwater lake.</title>
        <authorList>
            <person name="Park M."/>
        </authorList>
    </citation>
    <scope>NUCLEOTIDE SEQUENCE [LARGE SCALE GENOMIC DNA]</scope>
    <source>
        <strain evidence="6 7">IMCC26218</strain>
    </source>
</reference>
<dbReference type="InterPro" id="IPR014710">
    <property type="entry name" value="RmlC-like_jellyroll"/>
</dbReference>
<evidence type="ECO:0000256" key="2">
    <source>
        <dbReference type="ARBA" id="ARBA00023125"/>
    </source>
</evidence>
<dbReference type="GO" id="GO:0005829">
    <property type="term" value="C:cytosol"/>
    <property type="evidence" value="ECO:0007669"/>
    <property type="project" value="TreeGrafter"/>
</dbReference>
<feature type="domain" description="Cyclic nucleotide-binding" evidence="4">
    <location>
        <begin position="12"/>
        <end position="86"/>
    </location>
</feature>
<dbReference type="EMBL" id="QFZK01000004">
    <property type="protein sequence ID" value="RFO97161.1"/>
    <property type="molecule type" value="Genomic_DNA"/>
</dbReference>
<dbReference type="CDD" id="cd00038">
    <property type="entry name" value="CAP_ED"/>
    <property type="match status" value="1"/>
</dbReference>
<protein>
    <submittedName>
        <fullName evidence="6">Crp/Fnr family transcriptional regulator</fullName>
    </submittedName>
</protein>